<name>A0A9D4YS40_RHISA</name>
<dbReference type="Proteomes" id="UP000821837">
    <property type="component" value="Unassembled WGS sequence"/>
</dbReference>
<evidence type="ECO:0000256" key="1">
    <source>
        <dbReference type="SAM" id="MobiDB-lite"/>
    </source>
</evidence>
<feature type="compositionally biased region" description="Low complexity" evidence="1">
    <location>
        <begin position="108"/>
        <end position="121"/>
    </location>
</feature>
<dbReference type="EMBL" id="JABSTV010000030">
    <property type="protein sequence ID" value="KAH7987853.1"/>
    <property type="molecule type" value="Genomic_DNA"/>
</dbReference>
<feature type="compositionally biased region" description="Polar residues" evidence="1">
    <location>
        <begin position="461"/>
        <end position="470"/>
    </location>
</feature>
<feature type="compositionally biased region" description="Polar residues" evidence="1">
    <location>
        <begin position="592"/>
        <end position="604"/>
    </location>
</feature>
<feature type="region of interest" description="Disordered" evidence="1">
    <location>
        <begin position="451"/>
        <end position="539"/>
    </location>
</feature>
<feature type="compositionally biased region" description="Low complexity" evidence="1">
    <location>
        <begin position="303"/>
        <end position="322"/>
    </location>
</feature>
<feature type="compositionally biased region" description="Basic and acidic residues" evidence="1">
    <location>
        <begin position="350"/>
        <end position="362"/>
    </location>
</feature>
<feature type="compositionally biased region" description="Polar residues" evidence="1">
    <location>
        <begin position="697"/>
        <end position="746"/>
    </location>
</feature>
<dbReference type="AlphaFoldDB" id="A0A9D4YS40"/>
<feature type="compositionally biased region" description="Polar residues" evidence="1">
    <location>
        <begin position="252"/>
        <end position="263"/>
    </location>
</feature>
<sequence>MCFPSPSKNDDYALARSFIKKTLEGVCFDGKCKPVPSTTEAPTTQEGSSATAVSTAQTNAAATTGAGDESSTKSTTDAEDVQTLSTSTTSGVQEGDETNTNQGATFQAESTTVTSESATSERPAGPEEQATTANPSPSEGEEARTEENVSEGARTATSEEFGTTENTGHLAVEVTTTLQQTTVESVREGTAEQSETDIAGSGQEGTPSVDEATTQNEVKEDGEQVTTAAGPATGDDEEEGSGNTEGEETSDVSLQEATTSGSGVENAVAVVSETDAVIVDESTQSATEGRTDGDAKLGTDEPQTSQASDTTTGSDATTNTGDQDQGASSVTEPAQDAQTTASALTDDFQEATHTENADKEVVIDVTAASQENPSTLPAQESGDYSATTTTADLAPATATSSDVSNAEEQVTEEHSSATTERAFETTTASVESETAKVITTVTRKEIVRPVGSDDLSEATLVDSTRTTSVETLPVSELNDTVKPTREESDVSASSDNPSVAADEAVVGSQDSSSDGALVNEPEAGATTASTVEEAEAEFVVTEQPETKVMTVFDETTEGTTVADESATVKIVTTITKKEITRPIDDEADHSEGNSVDTTRTTSVETLPLSEVDEKIASSEAESAVGDTTTVAEEVLQPEQKSPEASSPAFADESPDSTTAGPAAEPATVKVITTVTHKEIVRPVDSDSPSDATVVDASKTTSVETLSASEYQNAGESSTAQSEVASTSETNVPASDDTTANYAVSSGPSIVITDFVQKTASSSKEPVTAPSTD</sequence>
<feature type="compositionally biased region" description="Polar residues" evidence="1">
    <location>
        <begin position="323"/>
        <end position="343"/>
    </location>
</feature>
<gene>
    <name evidence="2" type="ORF">HPB52_024778</name>
</gene>
<comment type="caution">
    <text evidence="2">The sequence shown here is derived from an EMBL/GenBank/DDBJ whole genome shotgun (WGS) entry which is preliminary data.</text>
</comment>
<feature type="compositionally biased region" description="Polar residues" evidence="1">
    <location>
        <begin position="82"/>
        <end position="107"/>
    </location>
</feature>
<accession>A0A9D4YS40</accession>
<protein>
    <submittedName>
        <fullName evidence="2">Uncharacterized protein</fullName>
    </submittedName>
</protein>
<feature type="compositionally biased region" description="Polar residues" evidence="1">
    <location>
        <begin position="155"/>
        <end position="167"/>
    </location>
</feature>
<evidence type="ECO:0000313" key="3">
    <source>
        <dbReference type="Proteomes" id="UP000821837"/>
    </source>
</evidence>
<feature type="compositionally biased region" description="Polar residues" evidence="1">
    <location>
        <begin position="367"/>
        <end position="385"/>
    </location>
</feature>
<reference evidence="2" key="2">
    <citation type="submission" date="2021-09" db="EMBL/GenBank/DDBJ databases">
        <authorList>
            <person name="Jia N."/>
            <person name="Wang J."/>
            <person name="Shi W."/>
            <person name="Du L."/>
            <person name="Sun Y."/>
            <person name="Zhan W."/>
            <person name="Jiang J."/>
            <person name="Wang Q."/>
            <person name="Zhang B."/>
            <person name="Ji P."/>
            <person name="Sakyi L.B."/>
            <person name="Cui X."/>
            <person name="Yuan T."/>
            <person name="Jiang B."/>
            <person name="Yang W."/>
            <person name="Lam T.T.-Y."/>
            <person name="Chang Q."/>
            <person name="Ding S."/>
            <person name="Wang X."/>
            <person name="Zhu J."/>
            <person name="Ruan X."/>
            <person name="Zhao L."/>
            <person name="Wei J."/>
            <person name="Que T."/>
            <person name="Du C."/>
            <person name="Cheng J."/>
            <person name="Dai P."/>
            <person name="Han X."/>
            <person name="Huang E."/>
            <person name="Gao Y."/>
            <person name="Liu J."/>
            <person name="Shao H."/>
            <person name="Ye R."/>
            <person name="Li L."/>
            <person name="Wei W."/>
            <person name="Wang X."/>
            <person name="Wang C."/>
            <person name="Huo Q."/>
            <person name="Li W."/>
            <person name="Guo W."/>
            <person name="Chen H."/>
            <person name="Chen S."/>
            <person name="Zhou L."/>
            <person name="Zhou L."/>
            <person name="Ni X."/>
            <person name="Tian J."/>
            <person name="Zhou Y."/>
            <person name="Sheng Y."/>
            <person name="Liu T."/>
            <person name="Pan Y."/>
            <person name="Xia L."/>
            <person name="Li J."/>
            <person name="Zhao F."/>
            <person name="Cao W."/>
        </authorList>
    </citation>
    <scope>NUCLEOTIDE SEQUENCE</scope>
    <source>
        <strain evidence="2">Rsan-2018</strain>
        <tissue evidence="2">Larvae</tissue>
    </source>
</reference>
<proteinExistence type="predicted"/>
<feature type="region of interest" description="Disordered" evidence="1">
    <location>
        <begin position="29"/>
        <end position="434"/>
    </location>
</feature>
<feature type="compositionally biased region" description="Low complexity" evidence="1">
    <location>
        <begin position="416"/>
        <end position="432"/>
    </location>
</feature>
<feature type="compositionally biased region" description="Low complexity" evidence="1">
    <location>
        <begin position="47"/>
        <end position="67"/>
    </location>
</feature>
<keyword evidence="3" id="KW-1185">Reference proteome</keyword>
<feature type="compositionally biased region" description="Low complexity" evidence="1">
    <location>
        <begin position="386"/>
        <end position="399"/>
    </location>
</feature>
<dbReference type="VEuPathDB" id="VectorBase:RSAN_026372"/>
<feature type="compositionally biased region" description="Low complexity" evidence="1">
    <location>
        <begin position="172"/>
        <end position="184"/>
    </location>
</feature>
<feature type="compositionally biased region" description="Polar residues" evidence="1">
    <location>
        <begin position="36"/>
        <end position="46"/>
    </location>
</feature>
<feature type="compositionally biased region" description="Acidic residues" evidence="1">
    <location>
        <begin position="234"/>
        <end position="250"/>
    </location>
</feature>
<organism evidence="2 3">
    <name type="scientific">Rhipicephalus sanguineus</name>
    <name type="common">Brown dog tick</name>
    <name type="synonym">Ixodes sanguineus</name>
    <dbReference type="NCBI Taxonomy" id="34632"/>
    <lineage>
        <taxon>Eukaryota</taxon>
        <taxon>Metazoa</taxon>
        <taxon>Ecdysozoa</taxon>
        <taxon>Arthropoda</taxon>
        <taxon>Chelicerata</taxon>
        <taxon>Arachnida</taxon>
        <taxon>Acari</taxon>
        <taxon>Parasitiformes</taxon>
        <taxon>Ixodida</taxon>
        <taxon>Ixodoidea</taxon>
        <taxon>Ixodidae</taxon>
        <taxon>Rhipicephalinae</taxon>
        <taxon>Rhipicephalus</taxon>
        <taxon>Rhipicephalus</taxon>
    </lineage>
</organism>
<feature type="compositionally biased region" description="Basic and acidic residues" evidence="1">
    <location>
        <begin position="289"/>
        <end position="299"/>
    </location>
</feature>
<feature type="region of interest" description="Disordered" evidence="1">
    <location>
        <begin position="577"/>
        <end position="746"/>
    </location>
</feature>
<evidence type="ECO:0000313" key="2">
    <source>
        <dbReference type="EMBL" id="KAH7987853.1"/>
    </source>
</evidence>
<reference evidence="2" key="1">
    <citation type="journal article" date="2020" name="Cell">
        <title>Large-Scale Comparative Analyses of Tick Genomes Elucidate Their Genetic Diversity and Vector Capacities.</title>
        <authorList>
            <consortium name="Tick Genome and Microbiome Consortium (TIGMIC)"/>
            <person name="Jia N."/>
            <person name="Wang J."/>
            <person name="Shi W."/>
            <person name="Du L."/>
            <person name="Sun Y."/>
            <person name="Zhan W."/>
            <person name="Jiang J.F."/>
            <person name="Wang Q."/>
            <person name="Zhang B."/>
            <person name="Ji P."/>
            <person name="Bell-Sakyi L."/>
            <person name="Cui X.M."/>
            <person name="Yuan T.T."/>
            <person name="Jiang B.G."/>
            <person name="Yang W.F."/>
            <person name="Lam T.T."/>
            <person name="Chang Q.C."/>
            <person name="Ding S.J."/>
            <person name="Wang X.J."/>
            <person name="Zhu J.G."/>
            <person name="Ruan X.D."/>
            <person name="Zhao L."/>
            <person name="Wei J.T."/>
            <person name="Ye R.Z."/>
            <person name="Que T.C."/>
            <person name="Du C.H."/>
            <person name="Zhou Y.H."/>
            <person name="Cheng J.X."/>
            <person name="Dai P.F."/>
            <person name="Guo W.B."/>
            <person name="Han X.H."/>
            <person name="Huang E.J."/>
            <person name="Li L.F."/>
            <person name="Wei W."/>
            <person name="Gao Y.C."/>
            <person name="Liu J.Z."/>
            <person name="Shao H.Z."/>
            <person name="Wang X."/>
            <person name="Wang C.C."/>
            <person name="Yang T.C."/>
            <person name="Huo Q.B."/>
            <person name="Li W."/>
            <person name="Chen H.Y."/>
            <person name="Chen S.E."/>
            <person name="Zhou L.G."/>
            <person name="Ni X.B."/>
            <person name="Tian J.H."/>
            <person name="Sheng Y."/>
            <person name="Liu T."/>
            <person name="Pan Y.S."/>
            <person name="Xia L.Y."/>
            <person name="Li J."/>
            <person name="Zhao F."/>
            <person name="Cao W.C."/>
        </authorList>
    </citation>
    <scope>NUCLEOTIDE SEQUENCE</scope>
    <source>
        <strain evidence="2">Rsan-2018</strain>
    </source>
</reference>
<feature type="compositionally biased region" description="Low complexity" evidence="1">
    <location>
        <begin position="522"/>
        <end position="539"/>
    </location>
</feature>
<feature type="compositionally biased region" description="Basic and acidic residues" evidence="1">
    <location>
        <begin position="675"/>
        <end position="684"/>
    </location>
</feature>